<evidence type="ECO:0000313" key="1">
    <source>
        <dbReference type="EMBL" id="TDD77146.1"/>
    </source>
</evidence>
<accession>A0A4R5AZ65</accession>
<dbReference type="OrthoDB" id="1460157at2"/>
<dbReference type="AlphaFoldDB" id="A0A4R5AZ65"/>
<sequence>MKKKPVKEMVSEQVYKTLKEGNVKLVYDYNAEAKKNKYSKRLHLKLFEGYDLLENFIVARPYIQKKYKIDLGLFEILLFLHGKKFFNQKDYAEMPKQFKYRSIKNLLNTGYVGIVQNGENLAKHVYRLNTPGTIIIKEFYEVLSGEKKFLEDYNNPLARKKTRTAFDKKKMDLILKINQAPAPEKKKALYR</sequence>
<gene>
    <name evidence="1" type="ORF">E0F89_05980</name>
</gene>
<proteinExistence type="predicted"/>
<comment type="caution">
    <text evidence="1">The sequence shown here is derived from an EMBL/GenBank/DDBJ whole genome shotgun (WGS) entry which is preliminary data.</text>
</comment>
<protein>
    <submittedName>
        <fullName evidence="1">Uncharacterized protein</fullName>
    </submittedName>
</protein>
<dbReference type="RefSeq" id="WP_131908942.1">
    <property type="nucleotide sequence ID" value="NZ_SMFM01000002.1"/>
</dbReference>
<organism evidence="1 2">
    <name type="scientific">Flavobacterium caseinilyticum</name>
    <dbReference type="NCBI Taxonomy" id="2541732"/>
    <lineage>
        <taxon>Bacteria</taxon>
        <taxon>Pseudomonadati</taxon>
        <taxon>Bacteroidota</taxon>
        <taxon>Flavobacteriia</taxon>
        <taxon>Flavobacteriales</taxon>
        <taxon>Flavobacteriaceae</taxon>
        <taxon>Flavobacterium</taxon>
    </lineage>
</organism>
<name>A0A4R5AZ65_9FLAO</name>
<dbReference type="EMBL" id="SMFM01000002">
    <property type="protein sequence ID" value="TDD77146.1"/>
    <property type="molecule type" value="Genomic_DNA"/>
</dbReference>
<reference evidence="1 2" key="1">
    <citation type="submission" date="2019-03" db="EMBL/GenBank/DDBJ databases">
        <title>Flavobacterium AT-3-2 sp. nov., isolated from arctic soil.</title>
        <authorList>
            <person name="Chaudhary D.K."/>
        </authorList>
    </citation>
    <scope>NUCLEOTIDE SEQUENCE [LARGE SCALE GENOMIC DNA]</scope>
    <source>
        <strain evidence="1 2">AT-3-2</strain>
    </source>
</reference>
<evidence type="ECO:0000313" key="2">
    <source>
        <dbReference type="Proteomes" id="UP000295278"/>
    </source>
</evidence>
<keyword evidence="2" id="KW-1185">Reference proteome</keyword>
<dbReference type="Proteomes" id="UP000295278">
    <property type="component" value="Unassembled WGS sequence"/>
</dbReference>